<accession>A0A916Z6K2</accession>
<keyword evidence="4" id="KW-1185">Reference proteome</keyword>
<sequence>MPKTLIAFLFLLSSIKSFGQTFSPIELRADLAFLKERIEEIHPNPYKFIEQSRFQQIYDSLYKVERSLTIKQTFVHYLNLTRAIQCGHTSIFVDERLIKPNNVNPKFLPMEVVIFDDKVYVSRNLSENNLLTKGSEILEIEDIPIPKLIKNLSKYTFQNGDGSNANVEAYYLQRNFRRLLYLFFDEQDELNLKVRLGKGVKNLTVKTQPLAYLREMEAERNPIKNTDFYKNIYLSENTAKASVLRIRSFDGNEFENGNFRNEIQGIFKKIAEKQSKNLIIDVRNNAGGGLDYADEMLKYLLKKPYQRYQISSSSNIKAKKKGLAASQFYEPVNEYLFRGNIYVLTNEGTFSTAVYLAAHLKNQENVALIGTTCGGAADGSSAGEFTSFTLPNTQFTVSLPLLKINYNTTTELHLKPTFEVKQTYADFLTGDDTILDFAKKLIIKQIP</sequence>
<dbReference type="EMBL" id="BMKK01000013">
    <property type="protein sequence ID" value="GGD77285.1"/>
    <property type="molecule type" value="Genomic_DNA"/>
</dbReference>
<evidence type="ECO:0000313" key="3">
    <source>
        <dbReference type="EMBL" id="GGD77285.1"/>
    </source>
</evidence>
<dbReference type="GO" id="GO:0006508">
    <property type="term" value="P:proteolysis"/>
    <property type="evidence" value="ECO:0007669"/>
    <property type="project" value="InterPro"/>
</dbReference>
<dbReference type="SUPFAM" id="SSF52096">
    <property type="entry name" value="ClpP/crotonase"/>
    <property type="match status" value="1"/>
</dbReference>
<dbReference type="GO" id="GO:0008236">
    <property type="term" value="F:serine-type peptidase activity"/>
    <property type="evidence" value="ECO:0007669"/>
    <property type="project" value="InterPro"/>
</dbReference>
<dbReference type="PANTHER" id="PTHR32060:SF30">
    <property type="entry name" value="CARBOXY-TERMINAL PROCESSING PROTEASE CTPA"/>
    <property type="match status" value="1"/>
</dbReference>
<evidence type="ECO:0000256" key="1">
    <source>
        <dbReference type="SAM" id="SignalP"/>
    </source>
</evidence>
<dbReference type="GO" id="GO:0007165">
    <property type="term" value="P:signal transduction"/>
    <property type="evidence" value="ECO:0007669"/>
    <property type="project" value="TreeGrafter"/>
</dbReference>
<dbReference type="SMART" id="SM00245">
    <property type="entry name" value="TSPc"/>
    <property type="match status" value="1"/>
</dbReference>
<organism evidence="3 4">
    <name type="scientific">Emticicia aquatilis</name>
    <dbReference type="NCBI Taxonomy" id="1537369"/>
    <lineage>
        <taxon>Bacteria</taxon>
        <taxon>Pseudomonadati</taxon>
        <taxon>Bacteroidota</taxon>
        <taxon>Cytophagia</taxon>
        <taxon>Cytophagales</taxon>
        <taxon>Leadbetterellaceae</taxon>
        <taxon>Emticicia</taxon>
    </lineage>
</organism>
<reference evidence="3" key="1">
    <citation type="journal article" date="2014" name="Int. J. Syst. Evol. Microbiol.">
        <title>Complete genome sequence of Corynebacterium casei LMG S-19264T (=DSM 44701T), isolated from a smear-ripened cheese.</title>
        <authorList>
            <consortium name="US DOE Joint Genome Institute (JGI-PGF)"/>
            <person name="Walter F."/>
            <person name="Albersmeier A."/>
            <person name="Kalinowski J."/>
            <person name="Ruckert C."/>
        </authorList>
    </citation>
    <scope>NUCLEOTIDE SEQUENCE</scope>
    <source>
        <strain evidence="3">CGMCC 1.15958</strain>
    </source>
</reference>
<name>A0A916Z6K2_9BACT</name>
<reference evidence="3" key="2">
    <citation type="submission" date="2020-09" db="EMBL/GenBank/DDBJ databases">
        <authorList>
            <person name="Sun Q."/>
            <person name="Zhou Y."/>
        </authorList>
    </citation>
    <scope>NUCLEOTIDE SEQUENCE</scope>
    <source>
        <strain evidence="3">CGMCC 1.15958</strain>
    </source>
</reference>
<dbReference type="InterPro" id="IPR005151">
    <property type="entry name" value="Tail-specific_protease"/>
</dbReference>
<dbReference type="RefSeq" id="WP_188769990.1">
    <property type="nucleotide sequence ID" value="NZ_BMKK01000013.1"/>
</dbReference>
<proteinExistence type="predicted"/>
<dbReference type="Proteomes" id="UP000609064">
    <property type="component" value="Unassembled WGS sequence"/>
</dbReference>
<dbReference type="PANTHER" id="PTHR32060">
    <property type="entry name" value="TAIL-SPECIFIC PROTEASE"/>
    <property type="match status" value="1"/>
</dbReference>
<dbReference type="GO" id="GO:0030288">
    <property type="term" value="C:outer membrane-bounded periplasmic space"/>
    <property type="evidence" value="ECO:0007669"/>
    <property type="project" value="TreeGrafter"/>
</dbReference>
<dbReference type="AlphaFoldDB" id="A0A916Z6K2"/>
<keyword evidence="1" id="KW-0732">Signal</keyword>
<feature type="domain" description="Tail specific protease" evidence="2">
    <location>
        <begin position="206"/>
        <end position="421"/>
    </location>
</feature>
<evidence type="ECO:0000259" key="2">
    <source>
        <dbReference type="SMART" id="SM00245"/>
    </source>
</evidence>
<evidence type="ECO:0000313" key="4">
    <source>
        <dbReference type="Proteomes" id="UP000609064"/>
    </source>
</evidence>
<gene>
    <name evidence="3" type="ORF">GCM10011514_46540</name>
</gene>
<feature type="chain" id="PRO_5037355923" evidence="1">
    <location>
        <begin position="20"/>
        <end position="447"/>
    </location>
</feature>
<feature type="signal peptide" evidence="1">
    <location>
        <begin position="1"/>
        <end position="19"/>
    </location>
</feature>
<dbReference type="Pfam" id="PF03572">
    <property type="entry name" value="Peptidase_S41"/>
    <property type="match status" value="1"/>
</dbReference>
<dbReference type="InterPro" id="IPR029045">
    <property type="entry name" value="ClpP/crotonase-like_dom_sf"/>
</dbReference>
<protein>
    <submittedName>
        <fullName evidence="3">Peptidase S41</fullName>
    </submittedName>
</protein>
<dbReference type="Gene3D" id="3.90.226.10">
    <property type="entry name" value="2-enoyl-CoA Hydratase, Chain A, domain 1"/>
    <property type="match status" value="1"/>
</dbReference>
<comment type="caution">
    <text evidence="3">The sequence shown here is derived from an EMBL/GenBank/DDBJ whole genome shotgun (WGS) entry which is preliminary data.</text>
</comment>
<dbReference type="GO" id="GO:0004175">
    <property type="term" value="F:endopeptidase activity"/>
    <property type="evidence" value="ECO:0007669"/>
    <property type="project" value="TreeGrafter"/>
</dbReference>